<dbReference type="KEGG" id="csq:CSCA_3963"/>
<protein>
    <submittedName>
        <fullName evidence="6">Radical SAM domain protein</fullName>
    </submittedName>
</protein>
<dbReference type="SFLD" id="SFLDS00029">
    <property type="entry name" value="Radical_SAM"/>
    <property type="match status" value="1"/>
</dbReference>
<keyword evidence="7" id="KW-1185">Reference proteome</keyword>
<evidence type="ECO:0000256" key="1">
    <source>
        <dbReference type="ARBA" id="ARBA00022691"/>
    </source>
</evidence>
<dbReference type="AlphaFoldDB" id="A0A0E3M846"/>
<keyword evidence="3" id="KW-0408">Iron</keyword>
<accession>A0A0E3M846</accession>
<dbReference type="PROSITE" id="PS51918">
    <property type="entry name" value="RADICAL_SAM"/>
    <property type="match status" value="1"/>
</dbReference>
<dbReference type="InterPro" id="IPR006638">
    <property type="entry name" value="Elp3/MiaA/NifB-like_rSAM"/>
</dbReference>
<dbReference type="SMART" id="SM00729">
    <property type="entry name" value="Elp3"/>
    <property type="match status" value="1"/>
</dbReference>
<dbReference type="Gene3D" id="3.20.20.70">
    <property type="entry name" value="Aldolase class I"/>
    <property type="match status" value="1"/>
</dbReference>
<dbReference type="Proteomes" id="UP000033115">
    <property type="component" value="Chromosome"/>
</dbReference>
<dbReference type="GO" id="GO:0051536">
    <property type="term" value="F:iron-sulfur cluster binding"/>
    <property type="evidence" value="ECO:0007669"/>
    <property type="project" value="UniProtKB-KW"/>
</dbReference>
<dbReference type="HOGENOM" id="CLU_044700_0_0_9"/>
<proteinExistence type="predicted"/>
<dbReference type="CDD" id="cd01335">
    <property type="entry name" value="Radical_SAM"/>
    <property type="match status" value="1"/>
</dbReference>
<keyword evidence="1" id="KW-0949">S-adenosyl-L-methionine</keyword>
<evidence type="ECO:0000313" key="7">
    <source>
        <dbReference type="Proteomes" id="UP000033115"/>
    </source>
</evidence>
<name>A0A0E3M846_CLOSL</name>
<dbReference type="STRING" id="1548.CSCA_3963"/>
<evidence type="ECO:0000256" key="2">
    <source>
        <dbReference type="ARBA" id="ARBA00022723"/>
    </source>
</evidence>
<reference evidence="6 7" key="1">
    <citation type="journal article" date="2015" name="J. Biotechnol.">
        <title>Complete genome sequence of a malodorant-producing acetogen, Clostridium scatologenes ATCC 25775(T).</title>
        <authorList>
            <person name="Zhu Z."/>
            <person name="Guo T."/>
            <person name="Zheng H."/>
            <person name="Song T."/>
            <person name="Ouyang P."/>
            <person name="Xie J."/>
        </authorList>
    </citation>
    <scope>NUCLEOTIDE SEQUENCE [LARGE SCALE GENOMIC DNA]</scope>
    <source>
        <strain evidence="6 7">ATCC 25775</strain>
    </source>
</reference>
<evidence type="ECO:0000256" key="3">
    <source>
        <dbReference type="ARBA" id="ARBA00023004"/>
    </source>
</evidence>
<dbReference type="GO" id="GO:0046872">
    <property type="term" value="F:metal ion binding"/>
    <property type="evidence" value="ECO:0007669"/>
    <property type="project" value="UniProtKB-KW"/>
</dbReference>
<evidence type="ECO:0000256" key="4">
    <source>
        <dbReference type="ARBA" id="ARBA00023014"/>
    </source>
</evidence>
<dbReference type="EMBL" id="CP009933">
    <property type="protein sequence ID" value="AKA71088.1"/>
    <property type="molecule type" value="Genomic_DNA"/>
</dbReference>
<sequence>MKVTEKLKKAARDTLVKTGLELLEKNPEKNIDKLFDLAKKSICKDKENLERIQQVEMYYNNNPATHEFIINILKNTDKKCIQKFFSNFLSNAIWYGMPKREKLLKEKDIKVPLVILISPSMRCNLKCTGCYAANYSKEDDIPYEEVDRIIKEARELGIYYFVVLGGEPFFNEYMLKIYEKYSDCIFTPFTNGTLFNEKLANKIKELGNVIPMFSLEGFEADTDRRRGKGVFKKVMSSMELLKKKGMLFGVSTTVSRSNVKTVVSDEFVNMLIEKGAKMSWYFIFMPVGSSQDVNLMLTPEQRIYLGKRVRHIRNSKPYFMIDFFNDAPYVGGCIAGKFYCHINSHEDMEPCVFAHFSVDNLKNKKLIDVFKSDFFKELRRRQPYNQNLLLPCMMIDNTNVIREVVKKTGAKPTDKGAKEMIESEEFQKALDKVAEEFKPLADKSWKEDFDSKGNYDMAKG</sequence>
<keyword evidence="4" id="KW-0411">Iron-sulfur</keyword>
<keyword evidence="2" id="KW-0479">Metal-binding</keyword>
<evidence type="ECO:0000259" key="5">
    <source>
        <dbReference type="PROSITE" id="PS51918"/>
    </source>
</evidence>
<dbReference type="PANTHER" id="PTHR43524">
    <property type="entry name" value="RADICAL SAM SUPERFAMILY PROTEIN"/>
    <property type="match status" value="1"/>
</dbReference>
<organism evidence="6 7">
    <name type="scientific">Clostridium scatologenes</name>
    <dbReference type="NCBI Taxonomy" id="1548"/>
    <lineage>
        <taxon>Bacteria</taxon>
        <taxon>Bacillati</taxon>
        <taxon>Bacillota</taxon>
        <taxon>Clostridia</taxon>
        <taxon>Eubacteriales</taxon>
        <taxon>Clostridiaceae</taxon>
        <taxon>Clostridium</taxon>
    </lineage>
</organism>
<dbReference type="GO" id="GO:0003824">
    <property type="term" value="F:catalytic activity"/>
    <property type="evidence" value="ECO:0007669"/>
    <property type="project" value="InterPro"/>
</dbReference>
<dbReference type="InterPro" id="IPR058240">
    <property type="entry name" value="rSAM_sf"/>
</dbReference>
<dbReference type="RefSeq" id="WP_029162465.1">
    <property type="nucleotide sequence ID" value="NZ_CP009933.1"/>
</dbReference>
<evidence type="ECO:0000313" key="6">
    <source>
        <dbReference type="EMBL" id="AKA71088.1"/>
    </source>
</evidence>
<dbReference type="PANTHER" id="PTHR43524:SF1">
    <property type="entry name" value="RADICAL SAM SUPERFAMILY PROTEIN"/>
    <property type="match status" value="1"/>
</dbReference>
<dbReference type="CDD" id="cd21128">
    <property type="entry name" value="SPASM_rSAM"/>
    <property type="match status" value="1"/>
</dbReference>
<dbReference type="SFLD" id="SFLDG01067">
    <property type="entry name" value="SPASM/twitch_domain_containing"/>
    <property type="match status" value="1"/>
</dbReference>
<dbReference type="Pfam" id="PF04055">
    <property type="entry name" value="Radical_SAM"/>
    <property type="match status" value="1"/>
</dbReference>
<gene>
    <name evidence="6" type="ORF">CSCA_3963</name>
</gene>
<dbReference type="SUPFAM" id="SSF102114">
    <property type="entry name" value="Radical SAM enzymes"/>
    <property type="match status" value="1"/>
</dbReference>
<dbReference type="InterPro" id="IPR007197">
    <property type="entry name" value="rSAM"/>
</dbReference>
<dbReference type="InterPro" id="IPR013785">
    <property type="entry name" value="Aldolase_TIM"/>
</dbReference>
<feature type="domain" description="Radical SAM core" evidence="5">
    <location>
        <begin position="109"/>
        <end position="317"/>
    </location>
</feature>